<dbReference type="PROSITE" id="PS50206">
    <property type="entry name" value="RHODANESE_3"/>
    <property type="match status" value="1"/>
</dbReference>
<keyword evidence="1" id="KW-0472">Membrane</keyword>
<dbReference type="Pfam" id="PF00581">
    <property type="entry name" value="Rhodanese"/>
    <property type="match status" value="1"/>
</dbReference>
<keyword evidence="1" id="KW-0812">Transmembrane</keyword>
<evidence type="ECO:0000259" key="2">
    <source>
        <dbReference type="PROSITE" id="PS50206"/>
    </source>
</evidence>
<dbReference type="HOGENOM" id="CLU_089574_1_5_6"/>
<dbReference type="SUPFAM" id="SSF52821">
    <property type="entry name" value="Rhodanese/Cell cycle control phosphatase"/>
    <property type="match status" value="1"/>
</dbReference>
<dbReference type="SMART" id="SM00450">
    <property type="entry name" value="RHOD"/>
    <property type="match status" value="1"/>
</dbReference>
<dbReference type="AlphaFoldDB" id="E8Q785"/>
<dbReference type="InterPro" id="IPR036873">
    <property type="entry name" value="Rhodanese-like_dom_sf"/>
</dbReference>
<evidence type="ECO:0000256" key="1">
    <source>
        <dbReference type="SAM" id="Phobius"/>
    </source>
</evidence>
<dbReference type="CDD" id="cd00158">
    <property type="entry name" value="RHOD"/>
    <property type="match status" value="1"/>
</dbReference>
<reference evidence="3 4" key="1">
    <citation type="journal article" date="2010" name="BMC Genomics">
        <title>Unprecedented loss of ammonia assimilation capability in a urease-encoding bacterial mutualist.</title>
        <authorList>
            <person name="Williams L.E."/>
            <person name="Wernegreen J.J."/>
        </authorList>
    </citation>
    <scope>NUCLEOTIDE SEQUENCE [LARGE SCALE GENOMIC DNA]</scope>
    <source>
        <strain evidence="3 4">BVAF</strain>
    </source>
</reference>
<dbReference type="InterPro" id="IPR001763">
    <property type="entry name" value="Rhodanese-like_dom"/>
</dbReference>
<dbReference type="KEGG" id="bva:BVAF_609"/>
<proteinExistence type="predicted"/>
<keyword evidence="4" id="KW-1185">Reference proteome</keyword>
<evidence type="ECO:0000313" key="3">
    <source>
        <dbReference type="EMBL" id="ADV33980.1"/>
    </source>
</evidence>
<evidence type="ECO:0000313" key="4">
    <source>
        <dbReference type="Proteomes" id="UP000007464"/>
    </source>
</evidence>
<sequence>MMLLRELVAFTERHLFLVSVWCVFFFIVVYNFIIGYVFGYFEISCDKVVFLINKRNAVVLDIRSSNEYLSGHIINSINVKIEDIKYGVVFSMSDWVKNKRSPLIIVHDVCRGWSLFALRRHLKKLGYMEVYLLKGGILSWEENFPLFLKTNKIGANQKRE</sequence>
<feature type="transmembrane region" description="Helical" evidence="1">
    <location>
        <begin position="15"/>
        <end position="41"/>
    </location>
</feature>
<keyword evidence="1" id="KW-1133">Transmembrane helix</keyword>
<protein>
    <submittedName>
        <fullName evidence="3">Rhodanese-like domain protein</fullName>
    </submittedName>
</protein>
<dbReference type="RefSeq" id="WP_013516905.1">
    <property type="nucleotide sequence ID" value="NC_014909.2"/>
</dbReference>
<gene>
    <name evidence="3" type="primary">yibN</name>
    <name evidence="3" type="ordered locus">BVAF_609</name>
</gene>
<accession>E8Q785</accession>
<feature type="domain" description="Rhodanese" evidence="2">
    <location>
        <begin position="53"/>
        <end position="149"/>
    </location>
</feature>
<organism evidence="3 4">
    <name type="scientific">Blochmanniella vafra (strain BVAF)</name>
    <dbReference type="NCBI Taxonomy" id="859654"/>
    <lineage>
        <taxon>Bacteria</taxon>
        <taxon>Pseudomonadati</taxon>
        <taxon>Pseudomonadota</taxon>
        <taxon>Gammaproteobacteria</taxon>
        <taxon>Enterobacterales</taxon>
        <taxon>Enterobacteriaceae</taxon>
        <taxon>ant endosymbionts</taxon>
        <taxon>Candidatus Blochmanniella</taxon>
    </lineage>
</organism>
<dbReference type="EMBL" id="CP002189">
    <property type="protein sequence ID" value="ADV33980.1"/>
    <property type="molecule type" value="Genomic_DNA"/>
</dbReference>
<name>E8Q785_BLOVB</name>
<dbReference type="Gene3D" id="3.40.250.10">
    <property type="entry name" value="Rhodanese-like domain"/>
    <property type="match status" value="1"/>
</dbReference>
<dbReference type="STRING" id="859654.BVAF_609"/>
<dbReference type="Proteomes" id="UP000007464">
    <property type="component" value="Chromosome"/>
</dbReference>
<dbReference type="OrthoDB" id="9808735at2"/>